<comment type="caution">
    <text evidence="1">The sequence shown here is derived from an EMBL/GenBank/DDBJ whole genome shotgun (WGS) entry which is preliminary data.</text>
</comment>
<name>A0A939SJX0_STAXY</name>
<dbReference type="AlphaFoldDB" id="A0A939SJX0"/>
<sequence>MNEDNNLLGIGVPGELCIGGVAVSNGYLNRPELTAENL</sequence>
<protein>
    <submittedName>
        <fullName evidence="1">AMP-binding protein</fullName>
    </submittedName>
</protein>
<dbReference type="EMBL" id="JAGETT010000010">
    <property type="protein sequence ID" value="MBO1919820.1"/>
    <property type="molecule type" value="Genomic_DNA"/>
</dbReference>
<evidence type="ECO:0000313" key="1">
    <source>
        <dbReference type="EMBL" id="MBO1919820.1"/>
    </source>
</evidence>
<gene>
    <name evidence="1" type="ORF">J4710_02705</name>
</gene>
<accession>A0A939SJX0</accession>
<dbReference type="SUPFAM" id="SSF56801">
    <property type="entry name" value="Acetyl-CoA synthetase-like"/>
    <property type="match status" value="1"/>
</dbReference>
<proteinExistence type="predicted"/>
<organism evidence="1">
    <name type="scientific">Staphylococcus xylosus</name>
    <dbReference type="NCBI Taxonomy" id="1288"/>
    <lineage>
        <taxon>Bacteria</taxon>
        <taxon>Bacillati</taxon>
        <taxon>Bacillota</taxon>
        <taxon>Bacilli</taxon>
        <taxon>Bacillales</taxon>
        <taxon>Staphylococcaceae</taxon>
        <taxon>Staphylococcus</taxon>
    </lineage>
</organism>
<reference evidence="1" key="1">
    <citation type="submission" date="2021-03" db="EMBL/GenBank/DDBJ databases">
        <title>Molecular epidemiology and mechanisms of colistin and carbapenem resistance in Enterobacteriaceae from clinical isolates, the environment and porcine samples in Pretoria, South Africa.</title>
        <authorList>
            <person name="Bogoshi D."/>
            <person name="Mbelle N.M."/>
            <person name="Naidoo V."/>
            <person name="Osei Sekyere J."/>
        </authorList>
    </citation>
    <scope>NUCLEOTIDE SEQUENCE</scope>
    <source>
        <strain evidence="1">ESB009</strain>
    </source>
</reference>
<dbReference type="Gene3D" id="2.30.38.10">
    <property type="entry name" value="Luciferase, Domain 3"/>
    <property type="match status" value="1"/>
</dbReference>